<evidence type="ECO:0000313" key="3">
    <source>
        <dbReference type="Proteomes" id="UP000886750"/>
    </source>
</evidence>
<dbReference type="Pfam" id="PF13472">
    <property type="entry name" value="Lipase_GDSL_2"/>
    <property type="match status" value="1"/>
</dbReference>
<dbReference type="PANTHER" id="PTHR30383:SF5">
    <property type="entry name" value="SGNH HYDROLASE-TYPE ESTERASE DOMAIN-CONTAINING PROTEIN"/>
    <property type="match status" value="1"/>
</dbReference>
<dbReference type="InterPro" id="IPR036514">
    <property type="entry name" value="SGNH_hydro_sf"/>
</dbReference>
<protein>
    <recommendedName>
        <fullName evidence="1">SGNH hydrolase-type esterase domain-containing protein</fullName>
    </recommendedName>
</protein>
<dbReference type="InterPro" id="IPR051532">
    <property type="entry name" value="Ester_Hydrolysis_Enzymes"/>
</dbReference>
<reference evidence="2" key="1">
    <citation type="journal article" date="2021" name="PeerJ">
        <title>Extensive microbial diversity within the chicken gut microbiome revealed by metagenomics and culture.</title>
        <authorList>
            <person name="Gilroy R."/>
            <person name="Ravi A."/>
            <person name="Getino M."/>
            <person name="Pursley I."/>
            <person name="Horton D.L."/>
            <person name="Alikhan N.F."/>
            <person name="Baker D."/>
            <person name="Gharbi K."/>
            <person name="Hall N."/>
            <person name="Watson M."/>
            <person name="Adriaenssens E.M."/>
            <person name="Foster-Nyarko E."/>
            <person name="Jarju S."/>
            <person name="Secka A."/>
            <person name="Antonio M."/>
            <person name="Oren A."/>
            <person name="Chaudhuri R.R."/>
            <person name="La Ragione R."/>
            <person name="Hildebrand F."/>
            <person name="Pallen M.J."/>
        </authorList>
    </citation>
    <scope>NUCLEOTIDE SEQUENCE</scope>
    <source>
        <strain evidence="2">1345</strain>
    </source>
</reference>
<name>A0A9D1ZU22_9FIRM</name>
<dbReference type="Proteomes" id="UP000886750">
    <property type="component" value="Unassembled WGS sequence"/>
</dbReference>
<reference evidence="2" key="2">
    <citation type="submission" date="2021-04" db="EMBL/GenBank/DDBJ databases">
        <authorList>
            <person name="Gilroy R."/>
        </authorList>
    </citation>
    <scope>NUCLEOTIDE SEQUENCE</scope>
    <source>
        <strain evidence="2">1345</strain>
    </source>
</reference>
<accession>A0A9D1ZU22</accession>
<proteinExistence type="predicted"/>
<dbReference type="PANTHER" id="PTHR30383">
    <property type="entry name" value="THIOESTERASE 1/PROTEASE 1/LYSOPHOSPHOLIPASE L1"/>
    <property type="match status" value="1"/>
</dbReference>
<evidence type="ECO:0000313" key="2">
    <source>
        <dbReference type="EMBL" id="HIY96472.1"/>
    </source>
</evidence>
<dbReference type="Gene3D" id="3.40.50.1110">
    <property type="entry name" value="SGNH hydrolase"/>
    <property type="match status" value="1"/>
</dbReference>
<dbReference type="AlphaFoldDB" id="A0A9D1ZU22"/>
<dbReference type="GO" id="GO:0004622">
    <property type="term" value="F:phosphatidylcholine lysophospholipase activity"/>
    <property type="evidence" value="ECO:0007669"/>
    <property type="project" value="TreeGrafter"/>
</dbReference>
<evidence type="ECO:0000259" key="1">
    <source>
        <dbReference type="Pfam" id="PF13472"/>
    </source>
</evidence>
<feature type="domain" description="SGNH hydrolase-type esterase" evidence="1">
    <location>
        <begin position="5"/>
        <end position="184"/>
    </location>
</feature>
<dbReference type="SUPFAM" id="SSF52266">
    <property type="entry name" value="SGNH hydrolase"/>
    <property type="match status" value="1"/>
</dbReference>
<organism evidence="2 3">
    <name type="scientific">Candidatus Borkfalkia excrementigallinarum</name>
    <dbReference type="NCBI Taxonomy" id="2838506"/>
    <lineage>
        <taxon>Bacteria</taxon>
        <taxon>Bacillati</taxon>
        <taxon>Bacillota</taxon>
        <taxon>Clostridia</taxon>
        <taxon>Christensenellales</taxon>
        <taxon>Christensenellaceae</taxon>
        <taxon>Candidatus Borkfalkia</taxon>
    </lineage>
</organism>
<comment type="caution">
    <text evidence="2">The sequence shown here is derived from an EMBL/GenBank/DDBJ whole genome shotgun (WGS) entry which is preliminary data.</text>
</comment>
<dbReference type="InterPro" id="IPR013830">
    <property type="entry name" value="SGNH_hydro"/>
</dbReference>
<sequence>MKIVFVGDSITEGMRNKNDPADLGEGFVEIFYNKLRNLYEDTSFTVLNRGVGGDRIADISARLDADVLSERADVAVLLAGVNDVVRACEPGEKFDAETFGAAYEDVLRRIKEGGAKLIVAEPFLFAVPDKKRFRRDFDAMLAKVRDLAVRYADAHVALDEIFAGVSQNAGIAAYSADGVHVTHRACRLIADNIIKKLAAFL</sequence>
<dbReference type="EMBL" id="DXCQ01000023">
    <property type="protein sequence ID" value="HIY96472.1"/>
    <property type="molecule type" value="Genomic_DNA"/>
</dbReference>
<gene>
    <name evidence="2" type="ORF">H9729_02175</name>
</gene>